<keyword evidence="4 6" id="KW-1133">Transmembrane helix</keyword>
<dbReference type="GO" id="GO:0043190">
    <property type="term" value="C:ATP-binding cassette (ABC) transporter complex"/>
    <property type="evidence" value="ECO:0007669"/>
    <property type="project" value="InterPro"/>
</dbReference>
<protein>
    <submittedName>
        <fullName evidence="7">Cobalt ECF transporter T component CbiQ</fullName>
    </submittedName>
</protein>
<keyword evidence="2" id="KW-1003">Cell membrane</keyword>
<dbReference type="NCBIfam" id="TIGR02454">
    <property type="entry name" value="ECF_T_CbiQ"/>
    <property type="match status" value="1"/>
</dbReference>
<feature type="transmembrane region" description="Helical" evidence="6">
    <location>
        <begin position="238"/>
        <end position="258"/>
    </location>
</feature>
<evidence type="ECO:0000313" key="8">
    <source>
        <dbReference type="Proteomes" id="UP000729733"/>
    </source>
</evidence>
<keyword evidence="5 6" id="KW-0472">Membrane</keyword>
<name>A0A964BS70_9CYAN</name>
<dbReference type="EMBL" id="JADWDC010000019">
    <property type="protein sequence ID" value="MCC0177271.1"/>
    <property type="molecule type" value="Genomic_DNA"/>
</dbReference>
<dbReference type="AlphaFoldDB" id="A0A964BS70"/>
<dbReference type="CDD" id="cd16914">
    <property type="entry name" value="EcfT"/>
    <property type="match status" value="1"/>
</dbReference>
<evidence type="ECO:0000256" key="2">
    <source>
        <dbReference type="ARBA" id="ARBA00022475"/>
    </source>
</evidence>
<accession>A0A964BS70</accession>
<feature type="transmembrane region" description="Helical" evidence="6">
    <location>
        <begin position="21"/>
        <end position="41"/>
    </location>
</feature>
<comment type="caution">
    <text evidence="7">The sequence shown here is derived from an EMBL/GenBank/DDBJ whole genome shotgun (WGS) entry which is preliminary data.</text>
</comment>
<dbReference type="GO" id="GO:0006824">
    <property type="term" value="P:cobalt ion transport"/>
    <property type="evidence" value="ECO:0007669"/>
    <property type="project" value="InterPro"/>
</dbReference>
<proteinExistence type="predicted"/>
<evidence type="ECO:0000256" key="4">
    <source>
        <dbReference type="ARBA" id="ARBA00022989"/>
    </source>
</evidence>
<comment type="subcellular location">
    <subcellularLocation>
        <location evidence="1">Cell membrane</location>
        <topology evidence="1">Multi-pass membrane protein</topology>
    </subcellularLocation>
</comment>
<organism evidence="7 8">
    <name type="scientific">Waterburya agarophytonicola KI4</name>
    <dbReference type="NCBI Taxonomy" id="2874699"/>
    <lineage>
        <taxon>Bacteria</taxon>
        <taxon>Bacillati</taxon>
        <taxon>Cyanobacteriota</taxon>
        <taxon>Cyanophyceae</taxon>
        <taxon>Pleurocapsales</taxon>
        <taxon>Hyellaceae</taxon>
        <taxon>Waterburya</taxon>
        <taxon>Waterburya agarophytonicola</taxon>
    </lineage>
</organism>
<dbReference type="RefSeq" id="WP_229640331.1">
    <property type="nucleotide sequence ID" value="NZ_JADWDC010000019.1"/>
</dbReference>
<evidence type="ECO:0000313" key="7">
    <source>
        <dbReference type="EMBL" id="MCC0177271.1"/>
    </source>
</evidence>
<dbReference type="Pfam" id="PF02361">
    <property type="entry name" value="CbiQ"/>
    <property type="match status" value="1"/>
</dbReference>
<keyword evidence="8" id="KW-1185">Reference proteome</keyword>
<evidence type="ECO:0000256" key="6">
    <source>
        <dbReference type="SAM" id="Phobius"/>
    </source>
</evidence>
<dbReference type="PANTHER" id="PTHR34857">
    <property type="entry name" value="SLL0384 PROTEIN"/>
    <property type="match status" value="1"/>
</dbReference>
<sequence length="261" mass="29917">MKLALDRYAYLDSPLHRWQQGYKLIGLLSLIFAFAFVQNIWLLPIMVTITGILFILSEIPVSFLMTRLRYPSWFILAVIILLPFVSGETPLVQWGYVAIKEEGCWQALLVSVRFFCILTVSLVLFGTAPFLNSIKAMRSLGLPRVIVDMTLLSYRYLEELGEMLTTMQRAMKLRGFQPKKMTRRNLKVFSQLTGSILIRSYERSLRIYQAMILRGYGSQVNAEGKKQFNFSQSDRHSLVATLITSIAALFLVILQILLPSF</sequence>
<evidence type="ECO:0000256" key="1">
    <source>
        <dbReference type="ARBA" id="ARBA00004651"/>
    </source>
</evidence>
<gene>
    <name evidence="7" type="primary">cbiQ</name>
    <name evidence="7" type="ORF">I4641_09810</name>
</gene>
<dbReference type="InterPro" id="IPR012809">
    <property type="entry name" value="ECF_CbiQ"/>
</dbReference>
<dbReference type="Proteomes" id="UP000729733">
    <property type="component" value="Unassembled WGS sequence"/>
</dbReference>
<feature type="transmembrane region" description="Helical" evidence="6">
    <location>
        <begin position="47"/>
        <end position="66"/>
    </location>
</feature>
<dbReference type="InterPro" id="IPR051611">
    <property type="entry name" value="ECF_transporter_component"/>
</dbReference>
<keyword evidence="3 6" id="KW-0812">Transmembrane</keyword>
<evidence type="ECO:0000256" key="3">
    <source>
        <dbReference type="ARBA" id="ARBA00022692"/>
    </source>
</evidence>
<evidence type="ECO:0000256" key="5">
    <source>
        <dbReference type="ARBA" id="ARBA00023136"/>
    </source>
</evidence>
<feature type="transmembrane region" description="Helical" evidence="6">
    <location>
        <begin position="108"/>
        <end position="131"/>
    </location>
</feature>
<dbReference type="PANTHER" id="PTHR34857:SF2">
    <property type="entry name" value="SLL0384 PROTEIN"/>
    <property type="match status" value="1"/>
</dbReference>
<reference evidence="7" key="1">
    <citation type="journal article" date="2021" name="Antonie Van Leeuwenhoek">
        <title>Draft genome and description of Waterburya agarophytonicola gen. nov. sp. nov. (Pleurocapsales, Cyanobacteria): a seaweed symbiont.</title>
        <authorList>
            <person name="Bonthond G."/>
            <person name="Shalygin S."/>
            <person name="Bayer T."/>
            <person name="Weinberger F."/>
        </authorList>
    </citation>
    <scope>NUCLEOTIDE SEQUENCE</scope>
    <source>
        <strain evidence="7">KI4</strain>
    </source>
</reference>
<feature type="transmembrane region" description="Helical" evidence="6">
    <location>
        <begin position="73"/>
        <end position="96"/>
    </location>
</feature>
<dbReference type="InterPro" id="IPR003339">
    <property type="entry name" value="ABC/ECF_trnsptr_transmembrane"/>
</dbReference>